<evidence type="ECO:0000313" key="1">
    <source>
        <dbReference type="EMBL" id="CAE0697380.1"/>
    </source>
</evidence>
<name>A0A6S8VKQ7_9STRA</name>
<evidence type="ECO:0000313" key="2">
    <source>
        <dbReference type="EMBL" id="CAE0697381.1"/>
    </source>
</evidence>
<dbReference type="EMBL" id="HBIW01014894">
    <property type="protein sequence ID" value="CAE0697385.1"/>
    <property type="molecule type" value="Transcribed_RNA"/>
</dbReference>
<protein>
    <submittedName>
        <fullName evidence="3">Uncharacterized protein</fullName>
    </submittedName>
</protein>
<dbReference type="AlphaFoldDB" id="A0A6S8VKQ7"/>
<dbReference type="EMBL" id="HBIW01014889">
    <property type="protein sequence ID" value="CAE0697380.1"/>
    <property type="molecule type" value="Transcribed_RNA"/>
</dbReference>
<evidence type="ECO:0000313" key="4">
    <source>
        <dbReference type="EMBL" id="CAE0697387.1"/>
    </source>
</evidence>
<dbReference type="EMBL" id="HBIW01014890">
    <property type="protein sequence ID" value="CAE0697381.1"/>
    <property type="molecule type" value="Transcribed_RNA"/>
</dbReference>
<reference evidence="3" key="1">
    <citation type="submission" date="2021-01" db="EMBL/GenBank/DDBJ databases">
        <authorList>
            <person name="Corre E."/>
            <person name="Pelletier E."/>
            <person name="Niang G."/>
            <person name="Scheremetjew M."/>
            <person name="Finn R."/>
            <person name="Kale V."/>
            <person name="Holt S."/>
            <person name="Cochrane G."/>
            <person name="Meng A."/>
            <person name="Brown T."/>
            <person name="Cohen L."/>
        </authorList>
    </citation>
    <scope>NUCLEOTIDE SEQUENCE</scope>
    <source>
        <strain evidence="3">CCMP1756</strain>
    </source>
</reference>
<gene>
    <name evidence="1" type="ORF">PCAL00307_LOCUS12816</name>
    <name evidence="2" type="ORF">PCAL00307_LOCUS12817</name>
    <name evidence="3" type="ORF">PCAL00307_LOCUS12821</name>
    <name evidence="4" type="ORF">PCAL00307_LOCUS12823</name>
</gene>
<organism evidence="3">
    <name type="scientific">Pelagomonas calceolata</name>
    <dbReference type="NCBI Taxonomy" id="35677"/>
    <lineage>
        <taxon>Eukaryota</taxon>
        <taxon>Sar</taxon>
        <taxon>Stramenopiles</taxon>
        <taxon>Ochrophyta</taxon>
        <taxon>Pelagophyceae</taxon>
        <taxon>Pelagomonadales</taxon>
        <taxon>Pelagomonadaceae</taxon>
        <taxon>Pelagomonas</taxon>
    </lineage>
</organism>
<proteinExistence type="predicted"/>
<sequence>MSCSEMFGCAAAPTYHRSASHLLISMAHTTCRDGLRGARSGVDTVRWLGAWRFKDACGARFRAPGVPGIVPQRRDWQLGGGGGGSLALPRAAHLAGQRLRRACWAGAQLTAMMALAGGRRWQQRVIDVQRLWYAR</sequence>
<accession>A0A6S8VKQ7</accession>
<dbReference type="EMBL" id="HBIW01014896">
    <property type="protein sequence ID" value="CAE0697387.1"/>
    <property type="molecule type" value="Transcribed_RNA"/>
</dbReference>
<evidence type="ECO:0000313" key="3">
    <source>
        <dbReference type="EMBL" id="CAE0697385.1"/>
    </source>
</evidence>